<dbReference type="EMBL" id="ATBP01002398">
    <property type="protein sequence ID" value="ETR65905.1"/>
    <property type="molecule type" value="Genomic_DNA"/>
</dbReference>
<evidence type="ECO:0000313" key="1">
    <source>
        <dbReference type="EMBL" id="ETR65905.1"/>
    </source>
</evidence>
<sequence>MIVMLFYQMRLIRMKKSKQRLECQVMARTKELQVSNQKLTEEMDRFSKVMSSLDLSIYVADINTYELLFVNKKVQGAFISITLFLNLKRAL</sequence>
<name>A0A1V1NTK4_9BACT</name>
<reference evidence="2" key="1">
    <citation type="submission" date="2012-11" db="EMBL/GenBank/DDBJ databases">
        <authorList>
            <person name="Lucero-Rivera Y.E."/>
            <person name="Tovar-Ramirez D."/>
        </authorList>
    </citation>
    <scope>NUCLEOTIDE SEQUENCE [LARGE SCALE GENOMIC DNA]</scope>
    <source>
        <strain evidence="2">Araruama</strain>
    </source>
</reference>
<proteinExistence type="predicted"/>
<dbReference type="AlphaFoldDB" id="A0A1V1NTK4"/>
<organism evidence="1 2">
    <name type="scientific">Candidatus Magnetoglobus multicellularis str. Araruama</name>
    <dbReference type="NCBI Taxonomy" id="890399"/>
    <lineage>
        <taxon>Bacteria</taxon>
        <taxon>Pseudomonadati</taxon>
        <taxon>Thermodesulfobacteriota</taxon>
        <taxon>Desulfobacteria</taxon>
        <taxon>Desulfobacterales</taxon>
        <taxon>Desulfobacteraceae</taxon>
        <taxon>Candidatus Magnetoglobus</taxon>
    </lineage>
</organism>
<dbReference type="Proteomes" id="UP000189670">
    <property type="component" value="Unassembled WGS sequence"/>
</dbReference>
<comment type="caution">
    <text evidence="1">The sequence shown here is derived from an EMBL/GenBank/DDBJ whole genome shotgun (WGS) entry which is preliminary data.</text>
</comment>
<evidence type="ECO:0000313" key="2">
    <source>
        <dbReference type="Proteomes" id="UP000189670"/>
    </source>
</evidence>
<accession>A0A1V1NTK4</accession>
<protein>
    <submittedName>
        <fullName evidence="1">Uncharacterized protein</fullName>
    </submittedName>
</protein>
<gene>
    <name evidence="1" type="ORF">OMM_13541</name>
</gene>